<feature type="transmembrane region" description="Helical" evidence="7">
    <location>
        <begin position="36"/>
        <end position="53"/>
    </location>
</feature>
<evidence type="ECO:0000256" key="6">
    <source>
        <dbReference type="SAM" id="MobiDB-lite"/>
    </source>
</evidence>
<comment type="similarity">
    <text evidence="2">Belongs to the UDP-galactopyranose/dTDP-fucopyranose mutase family.</text>
</comment>
<protein>
    <recommendedName>
        <fullName evidence="8">UDP-galactopyranose mutase C-terminal domain-containing protein</fullName>
    </recommendedName>
</protein>
<evidence type="ECO:0000256" key="3">
    <source>
        <dbReference type="ARBA" id="ARBA00022630"/>
    </source>
</evidence>
<dbReference type="GO" id="GO:0050660">
    <property type="term" value="F:flavin adenine dinucleotide binding"/>
    <property type="evidence" value="ECO:0007669"/>
    <property type="project" value="TreeGrafter"/>
</dbReference>
<dbReference type="SUPFAM" id="SSF51971">
    <property type="entry name" value="Nucleotide-binding domain"/>
    <property type="match status" value="1"/>
</dbReference>
<keyword evidence="3" id="KW-0285">Flavoprotein</keyword>
<keyword evidence="4" id="KW-0274">FAD</keyword>
<dbReference type="PANTHER" id="PTHR21197">
    <property type="entry name" value="UDP-GALACTOPYRANOSE MUTASE"/>
    <property type="match status" value="1"/>
</dbReference>
<dbReference type="Pfam" id="PF03275">
    <property type="entry name" value="GLF"/>
    <property type="match status" value="1"/>
</dbReference>
<feature type="region of interest" description="Disordered" evidence="6">
    <location>
        <begin position="87"/>
        <end position="162"/>
    </location>
</feature>
<dbReference type="EMBL" id="HBHT01001367">
    <property type="protein sequence ID" value="CAD9941148.1"/>
    <property type="molecule type" value="Transcribed_RNA"/>
</dbReference>
<proteinExistence type="inferred from homology"/>
<evidence type="ECO:0000256" key="7">
    <source>
        <dbReference type="SAM" id="Phobius"/>
    </source>
</evidence>
<feature type="compositionally biased region" description="Pro residues" evidence="6">
    <location>
        <begin position="93"/>
        <end position="106"/>
    </location>
</feature>
<dbReference type="Pfam" id="PF13450">
    <property type="entry name" value="NAD_binding_8"/>
    <property type="match status" value="1"/>
</dbReference>
<keyword evidence="7" id="KW-0472">Membrane</keyword>
<feature type="region of interest" description="Disordered" evidence="6">
    <location>
        <begin position="545"/>
        <end position="568"/>
    </location>
</feature>
<evidence type="ECO:0000313" key="9">
    <source>
        <dbReference type="EMBL" id="CAD9941148.1"/>
    </source>
</evidence>
<reference evidence="9" key="1">
    <citation type="submission" date="2021-01" db="EMBL/GenBank/DDBJ databases">
        <authorList>
            <person name="Corre E."/>
            <person name="Pelletier E."/>
            <person name="Niang G."/>
            <person name="Scheremetjew M."/>
            <person name="Finn R."/>
            <person name="Kale V."/>
            <person name="Holt S."/>
            <person name="Cochrane G."/>
            <person name="Meng A."/>
            <person name="Brown T."/>
            <person name="Cohen L."/>
        </authorList>
    </citation>
    <scope>NUCLEOTIDE SEQUENCE</scope>
    <source>
        <strain evidence="9">CCMP125</strain>
    </source>
</reference>
<keyword evidence="7" id="KW-1133">Transmembrane helix</keyword>
<comment type="cofactor">
    <cofactor evidence="1">
        <name>FAD</name>
        <dbReference type="ChEBI" id="CHEBI:57692"/>
    </cofactor>
</comment>
<feature type="compositionally biased region" description="Basic and acidic residues" evidence="6">
    <location>
        <begin position="108"/>
        <end position="118"/>
    </location>
</feature>
<evidence type="ECO:0000256" key="2">
    <source>
        <dbReference type="ARBA" id="ARBA00009321"/>
    </source>
</evidence>
<name>A0A7S2V7Q5_9STRA</name>
<keyword evidence="7" id="KW-0812">Transmembrane</keyword>
<evidence type="ECO:0000256" key="5">
    <source>
        <dbReference type="ARBA" id="ARBA00023235"/>
    </source>
</evidence>
<dbReference type="Gene3D" id="3.40.50.720">
    <property type="entry name" value="NAD(P)-binding Rossmann-like Domain"/>
    <property type="match status" value="3"/>
</dbReference>
<feature type="domain" description="UDP-galactopyranose mutase C-terminal" evidence="8">
    <location>
        <begin position="323"/>
        <end position="523"/>
    </location>
</feature>
<evidence type="ECO:0000259" key="8">
    <source>
        <dbReference type="Pfam" id="PF03275"/>
    </source>
</evidence>
<dbReference type="AlphaFoldDB" id="A0A7S2V7Q5"/>
<dbReference type="InterPro" id="IPR004379">
    <property type="entry name" value="UDP-GALP_mutase"/>
</dbReference>
<dbReference type="SUPFAM" id="SSF54373">
    <property type="entry name" value="FAD-linked reductases, C-terminal domain"/>
    <property type="match status" value="1"/>
</dbReference>
<organism evidence="9">
    <name type="scientific">Entomoneis paludosa</name>
    <dbReference type="NCBI Taxonomy" id="265537"/>
    <lineage>
        <taxon>Eukaryota</taxon>
        <taxon>Sar</taxon>
        <taxon>Stramenopiles</taxon>
        <taxon>Ochrophyta</taxon>
        <taxon>Bacillariophyta</taxon>
        <taxon>Bacillariophyceae</taxon>
        <taxon>Bacillariophycidae</taxon>
        <taxon>Entomoneidaceae</taxon>
        <taxon>Entomoneis</taxon>
    </lineage>
</organism>
<accession>A0A7S2V7Q5</accession>
<dbReference type="PANTHER" id="PTHR21197:SF0">
    <property type="entry name" value="UDP-GALACTOPYRANOSE MUTASE"/>
    <property type="match status" value="1"/>
</dbReference>
<evidence type="ECO:0000256" key="4">
    <source>
        <dbReference type="ARBA" id="ARBA00022827"/>
    </source>
</evidence>
<keyword evidence="5" id="KW-0413">Isomerase</keyword>
<dbReference type="InterPro" id="IPR015899">
    <property type="entry name" value="UDP-GalPyranose_mutase_C"/>
</dbReference>
<sequence>MFFKRDLRAERSMVTINRSPRAKAQESCAQVVGNKGFLFCVMATAVAMVYLSWSQEPIVIDGNLKASAPVATSNLRKTVDVAPPVRTETENQAPPPPPPQNDPLPEPVEEKPVEEKPIVAEPVPENIAPSEPGKPAVVPETEEKPAVVPDTENTSSEPAGDSSYLDETYDICCVGAGLSGSIIAERYANLLNKKVLIMEKRNHIAGNCYDYVDEETDILVNQYGAHLFHTNYERVWNYVQLFSNWTWYEHRVLGKIMGKHVPVPVGIDTVNQLFGLNISTPEEMRYWLKKETSVSALEPAFSKPRNSEEMAVSRVGKRLYELIFHPYTIKQWAKEPAALGPEVTARIPVRDNYDDRYFADKYQALPSKGYTKFFEKLIENELITVKLNVDYFDIQDKVKCKDRVYFTGPIDDFYAQQGWEKLEYRSLDFERGVRFNTSFFQPLSVVNHPSADVNFTRIVEYKHYLNQSSKDHTVFFYEHSKDSGEPYYPVPNPKNMALFEKYKSLASQSKNVSFVGRLANYKYFNMDQSIKNALGLFDEDTGTKEEDHKVPVSTYPVPPPHDFTKPYEQKPDYVETTTVPTSGRVVLAPIEGWVSSEDTSSGEAWIQLAKAFKSFLPAESVLFYFMTDEAAEAAATERKLATIHTSLEQEYKLESMAALSKQDELVAGDLLIIPDDAVCPKALVDRNVTVVRWLLHSNITNSSLTEAQSAGCKVASSNFAIAAQANAVLGKDGPIIYAESILRPYMTPSLLTDSNVQVDEAAMLAKKENVVAVVSDASADIIPTIEQECVGLACTVSRVQTLEEAKAIQEKAKVVVLQEGCEVGTNAAASSVRLALELIVHGAVLILSPCENSGQQDFRDMPMPQSNIVQGSLEQQKASMKAVLERVLSKYADEFKEYEELRQVYGGALNETTLAWEANSFHHAILNNSPFII</sequence>
<gene>
    <name evidence="9" type="ORF">APAL1065_LOCUS866</name>
</gene>
<dbReference type="GO" id="GO:0008767">
    <property type="term" value="F:UDP-galactopyranose mutase activity"/>
    <property type="evidence" value="ECO:0007669"/>
    <property type="project" value="InterPro"/>
</dbReference>
<evidence type="ECO:0000256" key="1">
    <source>
        <dbReference type="ARBA" id="ARBA00001974"/>
    </source>
</evidence>
<dbReference type="NCBIfam" id="TIGR00031">
    <property type="entry name" value="UDP-GALP_mutase"/>
    <property type="match status" value="1"/>
</dbReference>